<dbReference type="Proteomes" id="UP001233271">
    <property type="component" value="Chromosome 5"/>
</dbReference>
<dbReference type="InterPro" id="IPR027450">
    <property type="entry name" value="AlkB-like"/>
</dbReference>
<evidence type="ECO:0000256" key="2">
    <source>
        <dbReference type="ARBA" id="ARBA00007879"/>
    </source>
</evidence>
<dbReference type="GO" id="GO:0046872">
    <property type="term" value="F:metal ion binding"/>
    <property type="evidence" value="ECO:0007669"/>
    <property type="project" value="UniProtKB-KW"/>
</dbReference>
<dbReference type="GeneID" id="85497358"/>
<dbReference type="PANTHER" id="PTHR46030:SF1">
    <property type="entry name" value="ALPHA-KETOGLUTARATE-DEPENDENT DIOXYGENASE ALKB HOMOLOG 6"/>
    <property type="match status" value="1"/>
</dbReference>
<dbReference type="Gene3D" id="2.60.120.590">
    <property type="entry name" value="Alpha-ketoglutarate-dependent dioxygenase AlkB-like"/>
    <property type="match status" value="1"/>
</dbReference>
<keyword evidence="5" id="KW-0560">Oxidoreductase</keyword>
<sequence>MSTPPDPPKLPGLETNRIPNLPPACYYIPDFITPEEEAYLLRKVGETPQPKWKTVGSGRRLCYWGGTMSKNSVLLPEAMPEWLSSFPDIVERIDAFLDSAADADTDKGKSKERVLGINQVLVNEYHPGQGISPHEDGPAFRPLVATLSLGSPTILDIHHYVSPTTPSPPMIATEGDAGKAIAAVPLGHVLLMPRSLFILTGSLYSSHLHGIASRERDSFIAPVRESEASAADSAAEGDALPPSTDKAKADADVVANAHLLGLDALPRDAFTYERGTRVSLTFRHANRVLKGGAFGLAAGGLRRA</sequence>
<keyword evidence="3" id="KW-0479">Metal-binding</keyword>
<evidence type="ECO:0000256" key="7">
    <source>
        <dbReference type="ARBA" id="ARBA00023242"/>
    </source>
</evidence>
<accession>A0AA48L7P6</accession>
<keyword evidence="6" id="KW-0408">Iron</keyword>
<evidence type="ECO:0000313" key="10">
    <source>
        <dbReference type="Proteomes" id="UP001233271"/>
    </source>
</evidence>
<dbReference type="EMBL" id="AP028216">
    <property type="protein sequence ID" value="BEI93488.1"/>
    <property type="molecule type" value="Genomic_DNA"/>
</dbReference>
<dbReference type="InterPro" id="IPR005123">
    <property type="entry name" value="Oxoglu/Fe-dep_dioxygenase_dom"/>
</dbReference>
<dbReference type="SUPFAM" id="SSF51197">
    <property type="entry name" value="Clavaminate synthase-like"/>
    <property type="match status" value="1"/>
</dbReference>
<feature type="domain" description="Fe2OG dioxygenase" evidence="8">
    <location>
        <begin position="116"/>
        <end position="286"/>
    </location>
</feature>
<dbReference type="InterPro" id="IPR032862">
    <property type="entry name" value="ALKBH6"/>
</dbReference>
<dbReference type="KEGG" id="ccac:CcaHIS019_0511160"/>
<keyword evidence="4" id="KW-0223">Dioxygenase</keyword>
<gene>
    <name evidence="9" type="ORF">CcaverHIS019_0511160</name>
</gene>
<comment type="similarity">
    <text evidence="2">Belongs to the alkB family.</text>
</comment>
<dbReference type="GO" id="GO:0005634">
    <property type="term" value="C:nucleus"/>
    <property type="evidence" value="ECO:0007669"/>
    <property type="project" value="UniProtKB-SubCell"/>
</dbReference>
<dbReference type="PANTHER" id="PTHR46030">
    <property type="entry name" value="ALPHA-KETOGLUTARATE-DEPENDENT DIOXYGENASE ALKB HOMOLOG 6"/>
    <property type="match status" value="1"/>
</dbReference>
<dbReference type="RefSeq" id="XP_060458753.1">
    <property type="nucleotide sequence ID" value="XM_060602351.1"/>
</dbReference>
<evidence type="ECO:0000256" key="3">
    <source>
        <dbReference type="ARBA" id="ARBA00022723"/>
    </source>
</evidence>
<evidence type="ECO:0000259" key="8">
    <source>
        <dbReference type="PROSITE" id="PS51471"/>
    </source>
</evidence>
<protein>
    <recommendedName>
        <fullName evidence="8">Fe2OG dioxygenase domain-containing protein</fullName>
    </recommendedName>
</protein>
<evidence type="ECO:0000256" key="4">
    <source>
        <dbReference type="ARBA" id="ARBA00022964"/>
    </source>
</evidence>
<name>A0AA48L7P6_9TREE</name>
<reference evidence="9" key="1">
    <citation type="journal article" date="2023" name="BMC Genomics">
        <title>Chromosome-level genome assemblies of Cutaneotrichosporon spp. (Trichosporonales, Basidiomycota) reveal imbalanced evolution between nucleotide sequences and chromosome synteny.</title>
        <authorList>
            <person name="Kobayashi Y."/>
            <person name="Kayamori A."/>
            <person name="Aoki K."/>
            <person name="Shiwa Y."/>
            <person name="Matsutani M."/>
            <person name="Fujita N."/>
            <person name="Sugita T."/>
            <person name="Iwasaki W."/>
            <person name="Tanaka N."/>
            <person name="Takashima M."/>
        </authorList>
    </citation>
    <scope>NUCLEOTIDE SEQUENCE</scope>
    <source>
        <strain evidence="9">HIS019</strain>
    </source>
</reference>
<dbReference type="InterPro" id="IPR037151">
    <property type="entry name" value="AlkB-like_sf"/>
</dbReference>
<dbReference type="AlphaFoldDB" id="A0AA48L7P6"/>
<evidence type="ECO:0000256" key="6">
    <source>
        <dbReference type="ARBA" id="ARBA00023004"/>
    </source>
</evidence>
<dbReference type="PROSITE" id="PS51471">
    <property type="entry name" value="FE2OG_OXY"/>
    <property type="match status" value="1"/>
</dbReference>
<organism evidence="9 10">
    <name type="scientific">Cutaneotrichosporon cavernicola</name>
    <dbReference type="NCBI Taxonomy" id="279322"/>
    <lineage>
        <taxon>Eukaryota</taxon>
        <taxon>Fungi</taxon>
        <taxon>Dikarya</taxon>
        <taxon>Basidiomycota</taxon>
        <taxon>Agaricomycotina</taxon>
        <taxon>Tremellomycetes</taxon>
        <taxon>Trichosporonales</taxon>
        <taxon>Trichosporonaceae</taxon>
        <taxon>Cutaneotrichosporon</taxon>
    </lineage>
</organism>
<evidence type="ECO:0000313" key="9">
    <source>
        <dbReference type="EMBL" id="BEI93488.1"/>
    </source>
</evidence>
<comment type="subcellular location">
    <subcellularLocation>
        <location evidence="1">Nucleus</location>
    </subcellularLocation>
</comment>
<dbReference type="GO" id="GO:0051213">
    <property type="term" value="F:dioxygenase activity"/>
    <property type="evidence" value="ECO:0007669"/>
    <property type="project" value="UniProtKB-KW"/>
</dbReference>
<keyword evidence="10" id="KW-1185">Reference proteome</keyword>
<keyword evidence="7" id="KW-0539">Nucleus</keyword>
<evidence type="ECO:0000256" key="1">
    <source>
        <dbReference type="ARBA" id="ARBA00004123"/>
    </source>
</evidence>
<proteinExistence type="inferred from homology"/>
<dbReference type="Pfam" id="PF13532">
    <property type="entry name" value="2OG-FeII_Oxy_2"/>
    <property type="match status" value="1"/>
</dbReference>
<evidence type="ECO:0000256" key="5">
    <source>
        <dbReference type="ARBA" id="ARBA00023002"/>
    </source>
</evidence>